<dbReference type="CDD" id="cd00056">
    <property type="entry name" value="ENDO3c"/>
    <property type="match status" value="1"/>
</dbReference>
<dbReference type="InterPro" id="IPR003265">
    <property type="entry name" value="HhH-GPD_domain"/>
</dbReference>
<dbReference type="InterPro" id="IPR044298">
    <property type="entry name" value="MIG/MutY"/>
</dbReference>
<dbReference type="EC" id="3.2.2.31" evidence="4 14"/>
<dbReference type="Pfam" id="PF00633">
    <property type="entry name" value="HHH"/>
    <property type="match status" value="1"/>
</dbReference>
<keyword evidence="11" id="KW-0411">Iron-sulfur</keyword>
<keyword evidence="6" id="KW-0004">4Fe-4S</keyword>
<dbReference type="CDD" id="cd03431">
    <property type="entry name" value="NUDIX_DNA_Glycosylase_C-MutY"/>
    <property type="match status" value="1"/>
</dbReference>
<comment type="cofactor">
    <cofactor evidence="14">
        <name>[4Fe-4S] cluster</name>
        <dbReference type="ChEBI" id="CHEBI:49883"/>
    </cofactor>
    <text evidence="14">Binds 1 [4Fe-4S] cluster.</text>
</comment>
<dbReference type="InterPro" id="IPR011257">
    <property type="entry name" value="DNA_glycosylase"/>
</dbReference>
<reference evidence="16 17" key="1">
    <citation type="submission" date="2021-11" db="EMBL/GenBank/DDBJ databases">
        <authorList>
            <person name="Lee D.-H."/>
            <person name="Kim S.-B."/>
        </authorList>
    </citation>
    <scope>NUCLEOTIDE SEQUENCE [LARGE SCALE GENOMIC DNA]</scope>
    <source>
        <strain evidence="16 17">KCTC 52223</strain>
    </source>
</reference>
<evidence type="ECO:0000256" key="4">
    <source>
        <dbReference type="ARBA" id="ARBA00012045"/>
    </source>
</evidence>
<comment type="catalytic activity">
    <reaction evidence="1 14">
        <text>Hydrolyzes free adenine bases from 7,8-dihydro-8-oxoguanine:adenine mismatched double-stranded DNA, leaving an apurinic site.</text>
        <dbReference type="EC" id="3.2.2.31"/>
    </reaction>
</comment>
<feature type="domain" description="HhH-GPD" evidence="15">
    <location>
        <begin position="39"/>
        <end position="188"/>
    </location>
</feature>
<evidence type="ECO:0000256" key="3">
    <source>
        <dbReference type="ARBA" id="ARBA00008343"/>
    </source>
</evidence>
<keyword evidence="8 14" id="KW-0227">DNA damage</keyword>
<evidence type="ECO:0000256" key="7">
    <source>
        <dbReference type="ARBA" id="ARBA00022723"/>
    </source>
</evidence>
<evidence type="ECO:0000256" key="14">
    <source>
        <dbReference type="RuleBase" id="RU365096"/>
    </source>
</evidence>
<dbReference type="EMBL" id="JAJISD010000004">
    <property type="protein sequence ID" value="MCC8429461.1"/>
    <property type="molecule type" value="Genomic_DNA"/>
</dbReference>
<dbReference type="PROSITE" id="PS01155">
    <property type="entry name" value="ENDONUCLEASE_III_2"/>
    <property type="match status" value="1"/>
</dbReference>
<sequence length="349" mass="38575">MTHADRLLAWYDRHRRTLPWRAAPGERTAPYRVWLSEIMLQQTTVATVGEYFRRFVERWPTVEALAAAPLDDVLSAWAGLGYYARARNLHACAQAVSDRHGGRFPEDEASLLALPGIGRYTAAAIQAIAFDRPASAVDGNVERVIARLYAIETPLPDAKPDIQVRAARLVPQQRAGDYAQAMMDLGATVCIPRNPRCVICPLMQNCKGRKLGIAEELPRRAPKAEKPTRRGLAFVLLRKDGAVLLRKRPAKGLLGGMDEVPSSPWREGPFVESSAMSEAPVPARWTVMTGLVRHTFTHFHLELTVARAIATTGRLAGLAPGTSWCELNKLDERALPTVMRKVIEHAVKA</sequence>
<keyword evidence="12" id="KW-0234">DNA repair</keyword>
<evidence type="ECO:0000256" key="2">
    <source>
        <dbReference type="ARBA" id="ARBA00002933"/>
    </source>
</evidence>
<keyword evidence="17" id="KW-1185">Reference proteome</keyword>
<keyword evidence="10 14" id="KW-0408">Iron</keyword>
<evidence type="ECO:0000256" key="11">
    <source>
        <dbReference type="ARBA" id="ARBA00023014"/>
    </source>
</evidence>
<dbReference type="InterPro" id="IPR004036">
    <property type="entry name" value="Endonuclease-III-like_CS2"/>
</dbReference>
<dbReference type="InterPro" id="IPR000445">
    <property type="entry name" value="HhH_motif"/>
</dbReference>
<dbReference type="InterPro" id="IPR023170">
    <property type="entry name" value="HhH_base_excis_C"/>
</dbReference>
<evidence type="ECO:0000256" key="12">
    <source>
        <dbReference type="ARBA" id="ARBA00023204"/>
    </source>
</evidence>
<dbReference type="Pfam" id="PF14815">
    <property type="entry name" value="NUDIX_4"/>
    <property type="match status" value="1"/>
</dbReference>
<organism evidence="16 17">
    <name type="scientific">Reyranella aquatilis</name>
    <dbReference type="NCBI Taxonomy" id="2035356"/>
    <lineage>
        <taxon>Bacteria</taxon>
        <taxon>Pseudomonadati</taxon>
        <taxon>Pseudomonadota</taxon>
        <taxon>Alphaproteobacteria</taxon>
        <taxon>Hyphomicrobiales</taxon>
        <taxon>Reyranellaceae</taxon>
        <taxon>Reyranella</taxon>
    </lineage>
</organism>
<dbReference type="NCBIfam" id="TIGR01084">
    <property type="entry name" value="mutY"/>
    <property type="match status" value="1"/>
</dbReference>
<dbReference type="Proteomes" id="UP001198862">
    <property type="component" value="Unassembled WGS sequence"/>
</dbReference>
<evidence type="ECO:0000313" key="16">
    <source>
        <dbReference type="EMBL" id="MCC8429461.1"/>
    </source>
</evidence>
<comment type="caution">
    <text evidence="16">The sequence shown here is derived from an EMBL/GenBank/DDBJ whole genome shotgun (WGS) entry which is preliminary data.</text>
</comment>
<comment type="function">
    <text evidence="2">Adenine glycosylase active on G-A mispairs. MutY also corrects error-prone DNA synthesis past GO lesions which are due to the oxidatively damaged form of guanine: 7,8-dihydro-8-oxoguanine (8-oxo-dGTP).</text>
</comment>
<dbReference type="PANTHER" id="PTHR42944:SF1">
    <property type="entry name" value="ADENINE DNA GLYCOSYLASE"/>
    <property type="match status" value="1"/>
</dbReference>
<dbReference type="PROSITE" id="PS00764">
    <property type="entry name" value="ENDONUCLEASE_III_1"/>
    <property type="match status" value="1"/>
</dbReference>
<comment type="similarity">
    <text evidence="3 14">Belongs to the Nth/MutY family.</text>
</comment>
<keyword evidence="9" id="KW-0378">Hydrolase</keyword>
<evidence type="ECO:0000256" key="8">
    <source>
        <dbReference type="ARBA" id="ARBA00022763"/>
    </source>
</evidence>
<dbReference type="Gene3D" id="3.90.79.10">
    <property type="entry name" value="Nucleoside Triphosphate Pyrophosphohydrolase"/>
    <property type="match status" value="1"/>
</dbReference>
<keyword evidence="7" id="KW-0479">Metal-binding</keyword>
<accession>A0ABS8KTS0</accession>
<dbReference type="Gene3D" id="1.10.1670.10">
    <property type="entry name" value="Helix-hairpin-Helix base-excision DNA repair enzymes (C-terminal)"/>
    <property type="match status" value="1"/>
</dbReference>
<dbReference type="Gene3D" id="1.10.340.30">
    <property type="entry name" value="Hypothetical protein, domain 2"/>
    <property type="match status" value="1"/>
</dbReference>
<evidence type="ECO:0000259" key="15">
    <source>
        <dbReference type="SMART" id="SM00478"/>
    </source>
</evidence>
<dbReference type="Pfam" id="PF00730">
    <property type="entry name" value="HhH-GPD"/>
    <property type="match status" value="1"/>
</dbReference>
<evidence type="ECO:0000313" key="17">
    <source>
        <dbReference type="Proteomes" id="UP001198862"/>
    </source>
</evidence>
<keyword evidence="13 14" id="KW-0326">Glycosidase</keyword>
<evidence type="ECO:0000256" key="10">
    <source>
        <dbReference type="ARBA" id="ARBA00023004"/>
    </source>
</evidence>
<dbReference type="SMART" id="SM00478">
    <property type="entry name" value="ENDO3c"/>
    <property type="match status" value="1"/>
</dbReference>
<protein>
    <recommendedName>
        <fullName evidence="5 14">Adenine DNA glycosylase</fullName>
        <ecNumber evidence="4 14">3.2.2.31</ecNumber>
    </recommendedName>
</protein>
<dbReference type="InterPro" id="IPR004035">
    <property type="entry name" value="Endouclease-III_FeS-bd_BS"/>
</dbReference>
<evidence type="ECO:0000256" key="9">
    <source>
        <dbReference type="ARBA" id="ARBA00022801"/>
    </source>
</evidence>
<evidence type="ECO:0000256" key="1">
    <source>
        <dbReference type="ARBA" id="ARBA00000843"/>
    </source>
</evidence>
<dbReference type="PANTHER" id="PTHR42944">
    <property type="entry name" value="ADENINE DNA GLYCOSYLASE"/>
    <property type="match status" value="1"/>
</dbReference>
<dbReference type="RefSeq" id="WP_230550663.1">
    <property type="nucleotide sequence ID" value="NZ_JAJISD010000004.1"/>
</dbReference>
<dbReference type="SUPFAM" id="SSF48150">
    <property type="entry name" value="DNA-glycosylase"/>
    <property type="match status" value="1"/>
</dbReference>
<name>A0ABS8KTS0_9HYPH</name>
<dbReference type="SUPFAM" id="SSF55811">
    <property type="entry name" value="Nudix"/>
    <property type="match status" value="1"/>
</dbReference>
<evidence type="ECO:0000256" key="6">
    <source>
        <dbReference type="ARBA" id="ARBA00022485"/>
    </source>
</evidence>
<proteinExistence type="inferred from homology"/>
<gene>
    <name evidence="16" type="primary">mutY</name>
    <name evidence="16" type="ORF">LJ725_10820</name>
</gene>
<dbReference type="InterPro" id="IPR029119">
    <property type="entry name" value="MutY_C"/>
</dbReference>
<evidence type="ECO:0000256" key="13">
    <source>
        <dbReference type="ARBA" id="ARBA00023295"/>
    </source>
</evidence>
<dbReference type="InterPro" id="IPR005760">
    <property type="entry name" value="A/G_AdeGlyc_MutY"/>
</dbReference>
<evidence type="ECO:0000256" key="5">
    <source>
        <dbReference type="ARBA" id="ARBA00022023"/>
    </source>
</evidence>
<dbReference type="InterPro" id="IPR015797">
    <property type="entry name" value="NUDIX_hydrolase-like_dom_sf"/>
</dbReference>